<dbReference type="SUPFAM" id="SSF81383">
    <property type="entry name" value="F-box domain"/>
    <property type="match status" value="1"/>
</dbReference>
<feature type="domain" description="F-box" evidence="1">
    <location>
        <begin position="21"/>
        <end position="61"/>
    </location>
</feature>
<keyword evidence="3" id="KW-1185">Reference proteome</keyword>
<gene>
    <name evidence="2" type="primary">PP2B10_9</name>
    <name evidence="2" type="ORF">CFP56_015685</name>
</gene>
<evidence type="ECO:0000313" key="3">
    <source>
        <dbReference type="Proteomes" id="UP000237347"/>
    </source>
</evidence>
<evidence type="ECO:0000259" key="1">
    <source>
        <dbReference type="SMART" id="SM00256"/>
    </source>
</evidence>
<proteinExistence type="predicted"/>
<dbReference type="Proteomes" id="UP000237347">
    <property type="component" value="Unassembled WGS sequence"/>
</dbReference>
<dbReference type="AlphaFoldDB" id="A0AAW0KNS9"/>
<dbReference type="CDD" id="cd22162">
    <property type="entry name" value="F-box_AtSKIP3-like"/>
    <property type="match status" value="1"/>
</dbReference>
<dbReference type="PANTHER" id="PTHR32278">
    <property type="entry name" value="F-BOX DOMAIN-CONTAINING PROTEIN"/>
    <property type="match status" value="1"/>
</dbReference>
<evidence type="ECO:0000313" key="2">
    <source>
        <dbReference type="EMBL" id="KAK7841203.1"/>
    </source>
</evidence>
<protein>
    <submittedName>
        <fullName evidence="2">F-box protein pp2-b10</fullName>
    </submittedName>
</protein>
<organism evidence="2 3">
    <name type="scientific">Quercus suber</name>
    <name type="common">Cork oak</name>
    <dbReference type="NCBI Taxonomy" id="58331"/>
    <lineage>
        <taxon>Eukaryota</taxon>
        <taxon>Viridiplantae</taxon>
        <taxon>Streptophyta</taxon>
        <taxon>Embryophyta</taxon>
        <taxon>Tracheophyta</taxon>
        <taxon>Spermatophyta</taxon>
        <taxon>Magnoliopsida</taxon>
        <taxon>eudicotyledons</taxon>
        <taxon>Gunneridae</taxon>
        <taxon>Pentapetalae</taxon>
        <taxon>rosids</taxon>
        <taxon>fabids</taxon>
        <taxon>Fagales</taxon>
        <taxon>Fagaceae</taxon>
        <taxon>Quercus</taxon>
    </lineage>
</organism>
<dbReference type="PANTHER" id="PTHR32278:SF111">
    <property type="entry name" value="F-BOX PROTEIN PP2-B12-RELATED"/>
    <property type="match status" value="1"/>
</dbReference>
<dbReference type="InterPro" id="IPR001810">
    <property type="entry name" value="F-box_dom"/>
</dbReference>
<comment type="caution">
    <text evidence="2">The sequence shown here is derived from an EMBL/GenBank/DDBJ whole genome shotgun (WGS) entry which is preliminary data.</text>
</comment>
<dbReference type="SMART" id="SM00256">
    <property type="entry name" value="FBOX"/>
    <property type="match status" value="1"/>
</dbReference>
<dbReference type="EMBL" id="PKMF04000246">
    <property type="protein sequence ID" value="KAK7841203.1"/>
    <property type="molecule type" value="Genomic_DNA"/>
</dbReference>
<reference evidence="2 3" key="1">
    <citation type="journal article" date="2018" name="Sci. Data">
        <title>The draft genome sequence of cork oak.</title>
        <authorList>
            <person name="Ramos A.M."/>
            <person name="Usie A."/>
            <person name="Barbosa P."/>
            <person name="Barros P.M."/>
            <person name="Capote T."/>
            <person name="Chaves I."/>
            <person name="Simoes F."/>
            <person name="Abreu I."/>
            <person name="Carrasquinho I."/>
            <person name="Faro C."/>
            <person name="Guimaraes J.B."/>
            <person name="Mendonca D."/>
            <person name="Nobrega F."/>
            <person name="Rodrigues L."/>
            <person name="Saibo N.J.M."/>
            <person name="Varela M.C."/>
            <person name="Egas C."/>
            <person name="Matos J."/>
            <person name="Miguel C.M."/>
            <person name="Oliveira M.M."/>
            <person name="Ricardo C.P."/>
            <person name="Goncalves S."/>
        </authorList>
    </citation>
    <scope>NUCLEOTIDE SEQUENCE [LARGE SCALE GENOMIC DNA]</scope>
    <source>
        <strain evidence="3">cv. HL8</strain>
    </source>
</reference>
<name>A0AAW0KNS9_QUESU</name>
<sequence>MEKEREGERNGPPFVADISVLPEGCISDIVSLTSPKDACRVCAVSHIFRAAAESNAVWERFLPSDYQAIIARSSSSDILNLSSKKKIYLSLSDNPILIDDSKKSFFLDKSSGKKCYLLPARELSIIWGSTPQYWRWISLPEESRFPEVAELHSVWWFDISGKMSTSILSPKTHYAAYLVYKLRSRAHGFDGPPFKASVGTIGGEVYEQTVRLGLFVMQPNQQDRIIPPPQQHTSRPKQREDGWLEIELGQFFNEGGEDDELQIKLMEVEAGTHKTGLIVEGIEIRPTKG</sequence>
<accession>A0AAW0KNS9</accession>
<dbReference type="Gene3D" id="1.20.1280.50">
    <property type="match status" value="1"/>
</dbReference>
<dbReference type="Pfam" id="PF14299">
    <property type="entry name" value="PP2"/>
    <property type="match status" value="1"/>
</dbReference>
<dbReference type="InterPro" id="IPR025886">
    <property type="entry name" value="PP2-like"/>
</dbReference>
<dbReference type="InterPro" id="IPR036047">
    <property type="entry name" value="F-box-like_dom_sf"/>
</dbReference>